<feature type="compositionally biased region" description="Basic residues" evidence="1">
    <location>
        <begin position="71"/>
        <end position="88"/>
    </location>
</feature>
<gene>
    <name evidence="2" type="ORF">AVDCRST_MAG20-2945</name>
</gene>
<name>A0A6J4IYJ8_9ACTN</name>
<dbReference type="EMBL" id="CADCSY010000134">
    <property type="protein sequence ID" value="CAA9263894.1"/>
    <property type="molecule type" value="Genomic_DNA"/>
</dbReference>
<protein>
    <submittedName>
        <fullName evidence="2">Uncharacterized protein</fullName>
    </submittedName>
</protein>
<feature type="region of interest" description="Disordered" evidence="1">
    <location>
        <begin position="1"/>
        <end position="161"/>
    </location>
</feature>
<proteinExistence type="predicted"/>
<evidence type="ECO:0000256" key="1">
    <source>
        <dbReference type="SAM" id="MobiDB-lite"/>
    </source>
</evidence>
<accession>A0A6J4IYJ8</accession>
<dbReference type="AlphaFoldDB" id="A0A6J4IYJ8"/>
<feature type="non-terminal residue" evidence="2">
    <location>
        <position position="1"/>
    </location>
</feature>
<feature type="non-terminal residue" evidence="2">
    <location>
        <position position="161"/>
    </location>
</feature>
<reference evidence="2" key="1">
    <citation type="submission" date="2020-02" db="EMBL/GenBank/DDBJ databases">
        <authorList>
            <person name="Meier V. D."/>
        </authorList>
    </citation>
    <scope>NUCLEOTIDE SEQUENCE</scope>
    <source>
        <strain evidence="2">AVDCRST_MAG20</strain>
    </source>
</reference>
<organism evidence="2">
    <name type="scientific">uncultured Acidimicrobiales bacterium</name>
    <dbReference type="NCBI Taxonomy" id="310071"/>
    <lineage>
        <taxon>Bacteria</taxon>
        <taxon>Bacillati</taxon>
        <taxon>Actinomycetota</taxon>
        <taxon>Acidimicrobiia</taxon>
        <taxon>Acidimicrobiales</taxon>
        <taxon>environmental samples</taxon>
    </lineage>
</organism>
<feature type="compositionally biased region" description="Basic residues" evidence="1">
    <location>
        <begin position="48"/>
        <end position="63"/>
    </location>
</feature>
<sequence>GGGAAARVRGPRRCGGRRAPPAPPPGGRAQGLGPVLRSGGGRSAAPRGPRRRHQAGARPRGRVPHREARVLSRRHRALARAPRHRRPPAGHAPCGGAPPGGGAEAVAADRGGSGPGGGDRRGRRHRGGAGHGCGRPPHVPRHLGRAERGAAQRAGGGGSLL</sequence>
<evidence type="ECO:0000313" key="2">
    <source>
        <dbReference type="EMBL" id="CAA9263894.1"/>
    </source>
</evidence>